<evidence type="ECO:0000256" key="1">
    <source>
        <dbReference type="SAM" id="MobiDB-lite"/>
    </source>
</evidence>
<proteinExistence type="predicted"/>
<evidence type="ECO:0000313" key="2">
    <source>
        <dbReference type="EMBL" id="KAJ8420987.1"/>
    </source>
</evidence>
<dbReference type="PANTHER" id="PTHR34835:SF34">
    <property type="entry name" value="OS08G0555500 PROTEIN"/>
    <property type="match status" value="1"/>
</dbReference>
<organism evidence="2 3">
    <name type="scientific">Carnegiea gigantea</name>
    <dbReference type="NCBI Taxonomy" id="171969"/>
    <lineage>
        <taxon>Eukaryota</taxon>
        <taxon>Viridiplantae</taxon>
        <taxon>Streptophyta</taxon>
        <taxon>Embryophyta</taxon>
        <taxon>Tracheophyta</taxon>
        <taxon>Spermatophyta</taxon>
        <taxon>Magnoliopsida</taxon>
        <taxon>eudicotyledons</taxon>
        <taxon>Gunneridae</taxon>
        <taxon>Pentapetalae</taxon>
        <taxon>Caryophyllales</taxon>
        <taxon>Cactineae</taxon>
        <taxon>Cactaceae</taxon>
        <taxon>Cactoideae</taxon>
        <taxon>Echinocereeae</taxon>
        <taxon>Carnegiea</taxon>
    </lineage>
</organism>
<evidence type="ECO:0000313" key="3">
    <source>
        <dbReference type="Proteomes" id="UP001153076"/>
    </source>
</evidence>
<dbReference type="OrthoDB" id="5562739at2759"/>
<reference evidence="2" key="1">
    <citation type="submission" date="2022-04" db="EMBL/GenBank/DDBJ databases">
        <title>Carnegiea gigantea Genome sequencing and assembly v2.</title>
        <authorList>
            <person name="Copetti D."/>
            <person name="Sanderson M.J."/>
            <person name="Burquez A."/>
            <person name="Wojciechowski M.F."/>
        </authorList>
    </citation>
    <scope>NUCLEOTIDE SEQUENCE</scope>
    <source>
        <strain evidence="2">SGP5-SGP5p</strain>
        <tissue evidence="2">Aerial part</tissue>
    </source>
</reference>
<dbReference type="AlphaFoldDB" id="A0A9Q1GKK5"/>
<dbReference type="PANTHER" id="PTHR34835">
    <property type="entry name" value="OS07G0283600 PROTEIN-RELATED"/>
    <property type="match status" value="1"/>
</dbReference>
<dbReference type="Proteomes" id="UP001153076">
    <property type="component" value="Unassembled WGS sequence"/>
</dbReference>
<accession>A0A9Q1GKK5</accession>
<feature type="region of interest" description="Disordered" evidence="1">
    <location>
        <begin position="24"/>
        <end position="57"/>
    </location>
</feature>
<feature type="compositionally biased region" description="Basic residues" evidence="1">
    <location>
        <begin position="24"/>
        <end position="33"/>
    </location>
</feature>
<comment type="caution">
    <text evidence="2">The sequence shown here is derived from an EMBL/GenBank/DDBJ whole genome shotgun (WGS) entry which is preliminary data.</text>
</comment>
<sequence length="176" mass="19969">MPSLGLDHANSDDEVSHGELSVLKHKKQHKSLKQHTSSTVHVQDPKAMQSMPKHAEVDTKPKKIFQTRIQEIQDIRFGGFLHLQVNELPEDLCKWLVDRFDPYSVILYISPGKKIDITPMDVHLTLGLPIGGRKVEEFYGEKPKKMPNTMKYLLHGEKSGICKMGPLSSAKCHNTY</sequence>
<dbReference type="EMBL" id="JAKOGI010002993">
    <property type="protein sequence ID" value="KAJ8420987.1"/>
    <property type="molecule type" value="Genomic_DNA"/>
</dbReference>
<protein>
    <submittedName>
        <fullName evidence="2">Uncharacterized protein</fullName>
    </submittedName>
</protein>
<gene>
    <name evidence="2" type="ORF">Cgig2_027107</name>
</gene>
<keyword evidence="3" id="KW-1185">Reference proteome</keyword>
<name>A0A9Q1GKK5_9CARY</name>